<dbReference type="SUPFAM" id="SSF81995">
    <property type="entry name" value="beta-sandwich domain of Sec23/24"/>
    <property type="match status" value="1"/>
</dbReference>
<reference evidence="3 4" key="1">
    <citation type="journal article" date="2024" name="G3 (Bethesda)">
        <title>Genome assembly of Hibiscus sabdariffa L. provides insights into metabolisms of medicinal natural products.</title>
        <authorList>
            <person name="Kim T."/>
        </authorList>
    </citation>
    <scope>NUCLEOTIDE SEQUENCE [LARGE SCALE GENOMIC DNA]</scope>
    <source>
        <strain evidence="3">TK-2024</strain>
        <tissue evidence="3">Old leaves</tissue>
    </source>
</reference>
<dbReference type="PANTHER" id="PTHR46631:SF21">
    <property type="entry name" value="60S RIBOSOMAL PROTEIN L18A-LIKE PROTEIN"/>
    <property type="match status" value="1"/>
</dbReference>
<keyword evidence="2" id="KW-0472">Membrane</keyword>
<dbReference type="PANTHER" id="PTHR46631">
    <property type="entry name" value="60S RIBOSOMAL PROTEIN L18A-LIKE"/>
    <property type="match status" value="1"/>
</dbReference>
<keyword evidence="2" id="KW-0812">Transmembrane</keyword>
<evidence type="ECO:0000313" key="4">
    <source>
        <dbReference type="Proteomes" id="UP001472677"/>
    </source>
</evidence>
<dbReference type="Proteomes" id="UP001472677">
    <property type="component" value="Unassembled WGS sequence"/>
</dbReference>
<keyword evidence="2" id="KW-1133">Transmembrane helix</keyword>
<dbReference type="InterPro" id="IPR044804">
    <property type="entry name" value="Ribosomal_eL20z-like"/>
</dbReference>
<feature type="compositionally biased region" description="Polar residues" evidence="1">
    <location>
        <begin position="12"/>
        <end position="22"/>
    </location>
</feature>
<evidence type="ECO:0000256" key="1">
    <source>
        <dbReference type="SAM" id="MobiDB-lite"/>
    </source>
</evidence>
<feature type="region of interest" description="Disordered" evidence="1">
    <location>
        <begin position="1"/>
        <end position="70"/>
    </location>
</feature>
<protein>
    <submittedName>
        <fullName evidence="3">Uncharacterized protein</fullName>
    </submittedName>
</protein>
<gene>
    <name evidence="3" type="ORF">V6N12_054765</name>
</gene>
<accession>A0ABR2D1E7</accession>
<name>A0ABR2D1E7_9ROSI</name>
<feature type="transmembrane region" description="Helical" evidence="2">
    <location>
        <begin position="101"/>
        <end position="124"/>
    </location>
</feature>
<feature type="compositionally biased region" description="Basic residues" evidence="1">
    <location>
        <begin position="35"/>
        <end position="52"/>
    </location>
</feature>
<sequence length="173" mass="19351">MNDGGRNRGSGVDQQQHNQYGTFQGVANYPPPRPPRPHNHHQHQHQHQHQHRGQMGVPQPSPPPSIPPQYHSQGYQAVPGYAVGEGRPVDSLPCCGLGVGWFLFIIGFFLGAFPWYIGVVIFACSRIDYREKPGYIACSIGSGHSCDNCTHCWSNNEIMPMQIKNGVFLLQHW</sequence>
<keyword evidence="4" id="KW-1185">Reference proteome</keyword>
<proteinExistence type="predicted"/>
<organism evidence="3 4">
    <name type="scientific">Hibiscus sabdariffa</name>
    <name type="common">roselle</name>
    <dbReference type="NCBI Taxonomy" id="183260"/>
    <lineage>
        <taxon>Eukaryota</taxon>
        <taxon>Viridiplantae</taxon>
        <taxon>Streptophyta</taxon>
        <taxon>Embryophyta</taxon>
        <taxon>Tracheophyta</taxon>
        <taxon>Spermatophyta</taxon>
        <taxon>Magnoliopsida</taxon>
        <taxon>eudicotyledons</taxon>
        <taxon>Gunneridae</taxon>
        <taxon>Pentapetalae</taxon>
        <taxon>rosids</taxon>
        <taxon>malvids</taxon>
        <taxon>Malvales</taxon>
        <taxon>Malvaceae</taxon>
        <taxon>Malvoideae</taxon>
        <taxon>Hibiscus</taxon>
    </lineage>
</organism>
<comment type="caution">
    <text evidence="3">The sequence shown here is derived from an EMBL/GenBank/DDBJ whole genome shotgun (WGS) entry which is preliminary data.</text>
</comment>
<dbReference type="EMBL" id="JBBPBM010000038">
    <property type="protein sequence ID" value="KAK8527559.1"/>
    <property type="molecule type" value="Genomic_DNA"/>
</dbReference>
<evidence type="ECO:0000313" key="3">
    <source>
        <dbReference type="EMBL" id="KAK8527559.1"/>
    </source>
</evidence>
<evidence type="ECO:0000256" key="2">
    <source>
        <dbReference type="SAM" id="Phobius"/>
    </source>
</evidence>